<dbReference type="AlphaFoldDB" id="A0A194X9M3"/>
<protein>
    <submittedName>
        <fullName evidence="1">Uncharacterized protein</fullName>
    </submittedName>
</protein>
<dbReference type="GeneID" id="28819061"/>
<proteinExistence type="predicted"/>
<dbReference type="EMBL" id="KQ947415">
    <property type="protein sequence ID" value="KUJ16824.1"/>
    <property type="molecule type" value="Genomic_DNA"/>
</dbReference>
<sequence length="73" mass="8276">MCHQVIQIFECGHNHASKVVQCKRPTDKCNGVFLRQDLQDTRGLCVACRRTAKLKRAQQKEAAVAAEDEGYWS</sequence>
<reference evidence="1 2" key="1">
    <citation type="submission" date="2015-10" db="EMBL/GenBank/DDBJ databases">
        <title>Full genome of DAOMC 229536 Phialocephala scopiformis, a fungal endophyte of spruce producing the potent anti-insectan compound rugulosin.</title>
        <authorList>
            <consortium name="DOE Joint Genome Institute"/>
            <person name="Walker A.K."/>
            <person name="Frasz S.L."/>
            <person name="Seifert K.A."/>
            <person name="Miller J.D."/>
            <person name="Mondo S.J."/>
            <person name="Labutti K."/>
            <person name="Lipzen A."/>
            <person name="Dockter R."/>
            <person name="Kennedy M."/>
            <person name="Grigoriev I.V."/>
            <person name="Spatafora J.W."/>
        </authorList>
    </citation>
    <scope>NUCLEOTIDE SEQUENCE [LARGE SCALE GENOMIC DNA]</scope>
    <source>
        <strain evidence="1 2">CBS 120377</strain>
    </source>
</reference>
<dbReference type="Proteomes" id="UP000070700">
    <property type="component" value="Unassembled WGS sequence"/>
</dbReference>
<dbReference type="OrthoDB" id="3512168at2759"/>
<organism evidence="1 2">
    <name type="scientific">Mollisia scopiformis</name>
    <name type="common">Conifer needle endophyte fungus</name>
    <name type="synonym">Phialocephala scopiformis</name>
    <dbReference type="NCBI Taxonomy" id="149040"/>
    <lineage>
        <taxon>Eukaryota</taxon>
        <taxon>Fungi</taxon>
        <taxon>Dikarya</taxon>
        <taxon>Ascomycota</taxon>
        <taxon>Pezizomycotina</taxon>
        <taxon>Leotiomycetes</taxon>
        <taxon>Helotiales</taxon>
        <taxon>Mollisiaceae</taxon>
        <taxon>Mollisia</taxon>
    </lineage>
</organism>
<accession>A0A194X9M3</accession>
<name>A0A194X9M3_MOLSC</name>
<keyword evidence="2" id="KW-1185">Reference proteome</keyword>
<dbReference type="RefSeq" id="XP_018071179.1">
    <property type="nucleotide sequence ID" value="XM_018209335.1"/>
</dbReference>
<evidence type="ECO:0000313" key="2">
    <source>
        <dbReference type="Proteomes" id="UP000070700"/>
    </source>
</evidence>
<dbReference type="KEGG" id="psco:LY89DRAFT_585728"/>
<evidence type="ECO:0000313" key="1">
    <source>
        <dbReference type="EMBL" id="KUJ16824.1"/>
    </source>
</evidence>
<gene>
    <name evidence="1" type="ORF">LY89DRAFT_585728</name>
</gene>
<dbReference type="InParanoid" id="A0A194X9M3"/>